<gene>
    <name evidence="2" type="ORF">L916_06582</name>
</gene>
<feature type="compositionally biased region" description="Polar residues" evidence="1">
    <location>
        <begin position="285"/>
        <end position="295"/>
    </location>
</feature>
<dbReference type="AlphaFoldDB" id="W2JAB9"/>
<dbReference type="VEuPathDB" id="FungiDB:PPTG_02861"/>
<accession>W2JAB9</accession>
<dbReference type="Proteomes" id="UP000053864">
    <property type="component" value="Unassembled WGS sequence"/>
</dbReference>
<proteinExistence type="predicted"/>
<feature type="compositionally biased region" description="Basic and acidic residues" evidence="1">
    <location>
        <begin position="378"/>
        <end position="403"/>
    </location>
</feature>
<reference evidence="2 3" key="1">
    <citation type="submission" date="2013-11" db="EMBL/GenBank/DDBJ databases">
        <title>The Genome Sequence of Phytophthora parasitica CJ05E6.</title>
        <authorList>
            <consortium name="The Broad Institute Genomics Platform"/>
            <person name="Russ C."/>
            <person name="Tyler B."/>
            <person name="Panabieres F."/>
            <person name="Shan W."/>
            <person name="Tripathy S."/>
            <person name="Grunwald N."/>
            <person name="Machado M."/>
            <person name="Johnson C.S."/>
            <person name="Arredondo F."/>
            <person name="Hong C."/>
            <person name="Coffey M."/>
            <person name="Young S.K."/>
            <person name="Zeng Q."/>
            <person name="Gargeya S."/>
            <person name="Fitzgerald M."/>
            <person name="Abouelleil A."/>
            <person name="Alvarado L."/>
            <person name="Chapman S.B."/>
            <person name="Gainer-Dewar J."/>
            <person name="Goldberg J."/>
            <person name="Griggs A."/>
            <person name="Gujja S."/>
            <person name="Hansen M."/>
            <person name="Howarth C."/>
            <person name="Imamovic A."/>
            <person name="Ireland A."/>
            <person name="Larimer J."/>
            <person name="McCowan C."/>
            <person name="Murphy C."/>
            <person name="Pearson M."/>
            <person name="Poon T.W."/>
            <person name="Priest M."/>
            <person name="Roberts A."/>
            <person name="Saif S."/>
            <person name="Shea T."/>
            <person name="Sykes S."/>
            <person name="Wortman J."/>
            <person name="Nusbaum C."/>
            <person name="Birren B."/>
        </authorList>
    </citation>
    <scope>NUCLEOTIDE SEQUENCE [LARGE SCALE GENOMIC DNA]</scope>
    <source>
        <strain evidence="2 3">CJ05E6</strain>
    </source>
</reference>
<feature type="region of interest" description="Disordered" evidence="1">
    <location>
        <begin position="372"/>
        <end position="413"/>
    </location>
</feature>
<evidence type="ECO:0008006" key="4">
    <source>
        <dbReference type="Google" id="ProtNLM"/>
    </source>
</evidence>
<feature type="region of interest" description="Disordered" evidence="1">
    <location>
        <begin position="267"/>
        <end position="317"/>
    </location>
</feature>
<evidence type="ECO:0000256" key="1">
    <source>
        <dbReference type="SAM" id="MobiDB-lite"/>
    </source>
</evidence>
<feature type="compositionally biased region" description="Polar residues" evidence="1">
    <location>
        <begin position="303"/>
        <end position="312"/>
    </location>
</feature>
<feature type="non-terminal residue" evidence="2">
    <location>
        <position position="413"/>
    </location>
</feature>
<evidence type="ECO:0000313" key="3">
    <source>
        <dbReference type="Proteomes" id="UP000053864"/>
    </source>
</evidence>
<protein>
    <recommendedName>
        <fullName evidence="4">SH3 domain-containing protein</fullName>
    </recommendedName>
</protein>
<sequence length="413" mass="45232">MRWFCVHPNLPLQAELRVRTSPDSSAIERARIPQGRAIASCSPVFQVPGDGVDAAPISWLQVAYHDALSGETEGGFMMAALPDGTPLVTPWESTDFYSCCEVTDPAALQYDGPHETAKSFGPVQSVNFLYCIVEEAEKRVRLFHPELENVWIEKKDVHMVCTRFKHAECSTQHTFFELSEALPEEAQIAIREYPSKEAQTVGLLSRGETVEVTVRGGNWLQIAGGSIDKAWIMWRTDALELLQEAPDVCSSTCVTIAANVNSLADSKNLAEANPDQSGDSEESTHVTPATSTGSVQDDADMNASGTKSTPVEQSWDVRSPLAALSAGVDNENDGSRKMVMEVDDMLVNRCNNDSKTPVQACTAVAQAECNDVTQSDPKVNESMEREEAFTHPDERPIHPTRDVIEEERADAAF</sequence>
<organism evidence="2 3">
    <name type="scientific">Phytophthora nicotianae</name>
    <name type="common">Potato buckeye rot agent</name>
    <name type="synonym">Phytophthora parasitica</name>
    <dbReference type="NCBI Taxonomy" id="4792"/>
    <lineage>
        <taxon>Eukaryota</taxon>
        <taxon>Sar</taxon>
        <taxon>Stramenopiles</taxon>
        <taxon>Oomycota</taxon>
        <taxon>Peronosporomycetes</taxon>
        <taxon>Peronosporales</taxon>
        <taxon>Peronosporaceae</taxon>
        <taxon>Phytophthora</taxon>
    </lineage>
</organism>
<dbReference type="EMBL" id="KI672248">
    <property type="protein sequence ID" value="ETL42637.1"/>
    <property type="molecule type" value="Genomic_DNA"/>
</dbReference>
<evidence type="ECO:0000313" key="2">
    <source>
        <dbReference type="EMBL" id="ETL42637.1"/>
    </source>
</evidence>
<feature type="compositionally biased region" description="Acidic residues" evidence="1">
    <location>
        <begin position="404"/>
        <end position="413"/>
    </location>
</feature>
<name>W2JAB9_PHYNI</name>